<evidence type="ECO:0000256" key="9">
    <source>
        <dbReference type="ARBA" id="ARBA00047776"/>
    </source>
</evidence>
<dbReference type="EC" id="1.18.1.2" evidence="3"/>
<dbReference type="RefSeq" id="WP_061476212.1">
    <property type="nucleotide sequence ID" value="NZ_JMGO02000004.1"/>
</dbReference>
<dbReference type="InterPro" id="IPR017927">
    <property type="entry name" value="FAD-bd_FR_type"/>
</dbReference>
<evidence type="ECO:0000256" key="8">
    <source>
        <dbReference type="ARBA" id="ARBA00023002"/>
    </source>
</evidence>
<evidence type="ECO:0000256" key="7">
    <source>
        <dbReference type="ARBA" id="ARBA00022857"/>
    </source>
</evidence>
<dbReference type="Gene3D" id="3.40.50.80">
    <property type="entry name" value="Nucleotide-binding domain of ferredoxin-NADP reductase (FNR) module"/>
    <property type="match status" value="1"/>
</dbReference>
<evidence type="ECO:0000256" key="3">
    <source>
        <dbReference type="ARBA" id="ARBA00013223"/>
    </source>
</evidence>
<dbReference type="GO" id="GO:0042167">
    <property type="term" value="P:heme catabolic process"/>
    <property type="evidence" value="ECO:0007669"/>
    <property type="project" value="TreeGrafter"/>
</dbReference>
<dbReference type="InterPro" id="IPR039261">
    <property type="entry name" value="FNR_nucleotide-bd"/>
</dbReference>
<feature type="domain" description="FAD-binding FR-type" evidence="10">
    <location>
        <begin position="2"/>
        <end position="101"/>
    </location>
</feature>
<dbReference type="Gene3D" id="2.40.30.10">
    <property type="entry name" value="Translation factors"/>
    <property type="match status" value="1"/>
</dbReference>
<dbReference type="STRING" id="29489.VL01_01850"/>
<gene>
    <name evidence="11" type="ORF">LCR_14130</name>
</gene>
<evidence type="ECO:0000256" key="2">
    <source>
        <dbReference type="ARBA" id="ARBA00008312"/>
    </source>
</evidence>
<dbReference type="GO" id="GO:0000166">
    <property type="term" value="F:nucleotide binding"/>
    <property type="evidence" value="ECO:0007669"/>
    <property type="project" value="UniProtKB-KW"/>
</dbReference>
<protein>
    <recommendedName>
        <fullName evidence="3">ferredoxin--NADP(+) reductase</fullName>
        <ecNumber evidence="3">1.18.1.2</ecNumber>
    </recommendedName>
</protein>
<dbReference type="SUPFAM" id="SSF63380">
    <property type="entry name" value="Riboflavin synthase domain-like"/>
    <property type="match status" value="1"/>
</dbReference>
<organism evidence="11 12">
    <name type="scientific">Aeromonas enteropelogenes</name>
    <name type="common">Aeromonas trota</name>
    <dbReference type="NCBI Taxonomy" id="29489"/>
    <lineage>
        <taxon>Bacteria</taxon>
        <taxon>Pseudomonadati</taxon>
        <taxon>Pseudomonadota</taxon>
        <taxon>Gammaproteobacteria</taxon>
        <taxon>Aeromonadales</taxon>
        <taxon>Aeromonadaceae</taxon>
        <taxon>Aeromonas</taxon>
    </lineage>
</organism>
<evidence type="ECO:0000259" key="10">
    <source>
        <dbReference type="PROSITE" id="PS51384"/>
    </source>
</evidence>
<accession>A0A175VI67</accession>
<evidence type="ECO:0000256" key="6">
    <source>
        <dbReference type="ARBA" id="ARBA00022827"/>
    </source>
</evidence>
<dbReference type="EMBL" id="JMGO02000004">
    <property type="protein sequence ID" value="KXU80230.1"/>
    <property type="molecule type" value="Genomic_DNA"/>
</dbReference>
<sequence>MAAWVEGRVIERIEWTPTLFSLRVAAELAPYKAGQFTKLALEQGERRIQRAYSFVNPPSSPYHEFYFVEIPSGELTPSLGSLQVGDNLLVQSQATGFLTLDEVPAGRDLWLLSTGTAIGPFLSMLAEGEAFSRFESLVLVHGVRKGEELSYQPLIASFGERYGARFRYVPFVSREVWPGAMVGRIPAAISDGQLQARVDLDFSPEFSQVLICGNPAMVKETQQTLLGLGLAKNLRRTPGNISAENYW</sequence>
<proteinExistence type="inferred from homology"/>
<keyword evidence="5" id="KW-0547">Nucleotide-binding</keyword>
<evidence type="ECO:0000313" key="12">
    <source>
        <dbReference type="Proteomes" id="UP000078435"/>
    </source>
</evidence>
<keyword evidence="7" id="KW-0521">NADP</keyword>
<dbReference type="CDD" id="cd06195">
    <property type="entry name" value="FNR1"/>
    <property type="match status" value="1"/>
</dbReference>
<dbReference type="InterPro" id="IPR051930">
    <property type="entry name" value="FNR_type-1"/>
</dbReference>
<reference evidence="11 12" key="1">
    <citation type="submission" date="2016-02" db="EMBL/GenBank/DDBJ databases">
        <title>Draft genome sequence of Aeromonas trota strain 1999lcr isolated from cerebrospinal fluid (CSF).</title>
        <authorList>
            <person name="Dallagassa C.B."/>
            <person name="Prediger K.C."/>
            <person name="Weiss V.A."/>
            <person name="Assis F.E."/>
            <person name="Baura V."/>
            <person name="Cruz L.M."/>
            <person name="Souza E.M."/>
            <person name="Pedrosa F.O."/>
            <person name="Fadel-Picheth C.M."/>
        </authorList>
    </citation>
    <scope>NUCLEOTIDE SEQUENCE [LARGE SCALE GENOMIC DNA]</scope>
    <source>
        <strain evidence="11 12">1999lcr</strain>
    </source>
</reference>
<evidence type="ECO:0000256" key="4">
    <source>
        <dbReference type="ARBA" id="ARBA00022630"/>
    </source>
</evidence>
<comment type="cofactor">
    <cofactor evidence="1">
        <name>FAD</name>
        <dbReference type="ChEBI" id="CHEBI:57692"/>
    </cofactor>
</comment>
<keyword evidence="6" id="KW-0274">FAD</keyword>
<evidence type="ECO:0000256" key="1">
    <source>
        <dbReference type="ARBA" id="ARBA00001974"/>
    </source>
</evidence>
<keyword evidence="8" id="KW-0560">Oxidoreductase</keyword>
<dbReference type="GO" id="GO:0034599">
    <property type="term" value="P:cellular response to oxidative stress"/>
    <property type="evidence" value="ECO:0007669"/>
    <property type="project" value="TreeGrafter"/>
</dbReference>
<dbReference type="Proteomes" id="UP000078435">
    <property type="component" value="Unassembled WGS sequence"/>
</dbReference>
<keyword evidence="4" id="KW-0285">Flavoprotein</keyword>
<dbReference type="GO" id="GO:0004324">
    <property type="term" value="F:ferredoxin-NADP+ reductase activity"/>
    <property type="evidence" value="ECO:0007669"/>
    <property type="project" value="UniProtKB-EC"/>
</dbReference>
<comment type="caution">
    <text evidence="11">The sequence shown here is derived from an EMBL/GenBank/DDBJ whole genome shotgun (WGS) entry which is preliminary data.</text>
</comment>
<dbReference type="AlphaFoldDB" id="A0A175VI67"/>
<evidence type="ECO:0000313" key="11">
    <source>
        <dbReference type="EMBL" id="KXU80230.1"/>
    </source>
</evidence>
<comment type="similarity">
    <text evidence="2">Belongs to the ferredoxin--NADP reductase type 1 family.</text>
</comment>
<dbReference type="Pfam" id="PF00175">
    <property type="entry name" value="NAD_binding_1"/>
    <property type="match status" value="1"/>
</dbReference>
<dbReference type="InterPro" id="IPR001433">
    <property type="entry name" value="OxRdtase_FAD/NAD-bd"/>
</dbReference>
<dbReference type="PANTHER" id="PTHR47878:SF1">
    <property type="entry name" value="FLAVODOXIN_FERREDOXIN--NADP REDUCTASE"/>
    <property type="match status" value="1"/>
</dbReference>
<comment type="catalytic activity">
    <reaction evidence="9">
        <text>2 reduced [2Fe-2S]-[ferredoxin] + NADP(+) + H(+) = 2 oxidized [2Fe-2S]-[ferredoxin] + NADPH</text>
        <dbReference type="Rhea" id="RHEA:20125"/>
        <dbReference type="Rhea" id="RHEA-COMP:10000"/>
        <dbReference type="Rhea" id="RHEA-COMP:10001"/>
        <dbReference type="ChEBI" id="CHEBI:15378"/>
        <dbReference type="ChEBI" id="CHEBI:33737"/>
        <dbReference type="ChEBI" id="CHEBI:33738"/>
        <dbReference type="ChEBI" id="CHEBI:57783"/>
        <dbReference type="ChEBI" id="CHEBI:58349"/>
        <dbReference type="EC" id="1.18.1.2"/>
    </reaction>
</comment>
<dbReference type="PROSITE" id="PS51384">
    <property type="entry name" value="FAD_FR"/>
    <property type="match status" value="1"/>
</dbReference>
<dbReference type="OrthoDB" id="9784483at2"/>
<dbReference type="InterPro" id="IPR033892">
    <property type="entry name" value="FNR_bac"/>
</dbReference>
<name>A0A175VI67_AEREN</name>
<dbReference type="SUPFAM" id="SSF52343">
    <property type="entry name" value="Ferredoxin reductase-like, C-terminal NADP-linked domain"/>
    <property type="match status" value="1"/>
</dbReference>
<dbReference type="InterPro" id="IPR017938">
    <property type="entry name" value="Riboflavin_synthase-like_b-brl"/>
</dbReference>
<evidence type="ECO:0000256" key="5">
    <source>
        <dbReference type="ARBA" id="ARBA00022741"/>
    </source>
</evidence>
<dbReference type="PANTHER" id="PTHR47878">
    <property type="entry name" value="OXIDOREDUCTASE FAD/NAD(P)-BINDING DOMAIN PROTEIN"/>
    <property type="match status" value="1"/>
</dbReference>